<dbReference type="RefSeq" id="WP_344472127.1">
    <property type="nucleotide sequence ID" value="NZ_BAAASB010000001.1"/>
</dbReference>
<reference evidence="3" key="1">
    <citation type="journal article" date="2019" name="Int. J. Syst. Evol. Microbiol.">
        <title>The Global Catalogue of Microorganisms (GCM) 10K type strain sequencing project: providing services to taxonomists for standard genome sequencing and annotation.</title>
        <authorList>
            <consortium name="The Broad Institute Genomics Platform"/>
            <consortium name="The Broad Institute Genome Sequencing Center for Infectious Disease"/>
            <person name="Wu L."/>
            <person name="Ma J."/>
        </authorList>
    </citation>
    <scope>NUCLEOTIDE SEQUENCE [LARGE SCALE GENOMIC DNA]</scope>
    <source>
        <strain evidence="3">PCU 266</strain>
    </source>
</reference>
<dbReference type="EMBL" id="JBHSKP010000026">
    <property type="protein sequence ID" value="MFC5155848.1"/>
    <property type="molecule type" value="Genomic_DNA"/>
</dbReference>
<dbReference type="InterPro" id="IPR038740">
    <property type="entry name" value="BioF2-like_GNAT_dom"/>
</dbReference>
<dbReference type="Gene3D" id="3.40.630.30">
    <property type="match status" value="1"/>
</dbReference>
<protein>
    <submittedName>
        <fullName evidence="2">GNAT family N-acetyltransferase</fullName>
    </submittedName>
</protein>
<dbReference type="SUPFAM" id="SSF55729">
    <property type="entry name" value="Acyl-CoA N-acyltransferases (Nat)"/>
    <property type="match status" value="1"/>
</dbReference>
<feature type="domain" description="BioF2-like acetyltransferase" evidence="1">
    <location>
        <begin position="155"/>
        <end position="296"/>
    </location>
</feature>
<evidence type="ECO:0000313" key="2">
    <source>
        <dbReference type="EMBL" id="MFC5155848.1"/>
    </source>
</evidence>
<comment type="caution">
    <text evidence="2">The sequence shown here is derived from an EMBL/GenBank/DDBJ whole genome shotgun (WGS) entry which is preliminary data.</text>
</comment>
<sequence>MRVEVVAPAALADRDLTAWRLLRARSGAPASPFMEPEFTRAVGRVRPEARVAVLRRGGEPVGYFPHERGPLGRGRAIGIGVSDCQGAILAPGLGLTARELLTASSLTTWRFDHLEAGQDLFAPAAAESFDSPVLDLREGYEAYERALRASSPAFLRTTRAKERRLERQRGTVRFVHDERDPAVLRTLMEWKSAQYRRTGRGDRFAKGWINELARLLHGSTAPGCSGVLSVLYAADRPVAAHFGLRSRTVLAYWFPAYDPEFARYSPGLILLLRMAQASAAAGTHLLDLGRGPARYKDSLSTGRLTVQEGSATRPGVGAALHWAGREPARRVHRFVRDRPRLAGYARRTLNHIGRLRAG</sequence>
<dbReference type="Proteomes" id="UP001596160">
    <property type="component" value="Unassembled WGS sequence"/>
</dbReference>
<evidence type="ECO:0000259" key="1">
    <source>
        <dbReference type="Pfam" id="PF13480"/>
    </source>
</evidence>
<keyword evidence="3" id="KW-1185">Reference proteome</keyword>
<dbReference type="InterPro" id="IPR016181">
    <property type="entry name" value="Acyl_CoA_acyltransferase"/>
</dbReference>
<gene>
    <name evidence="2" type="ORF">ACFPRH_29465</name>
</gene>
<organism evidence="2 3">
    <name type="scientific">Streptomyces amakusaensis</name>
    <dbReference type="NCBI Taxonomy" id="67271"/>
    <lineage>
        <taxon>Bacteria</taxon>
        <taxon>Bacillati</taxon>
        <taxon>Actinomycetota</taxon>
        <taxon>Actinomycetes</taxon>
        <taxon>Kitasatosporales</taxon>
        <taxon>Streptomycetaceae</taxon>
        <taxon>Streptomyces</taxon>
    </lineage>
</organism>
<accession>A0ABW0ASU6</accession>
<name>A0ABW0ASU6_9ACTN</name>
<dbReference type="Pfam" id="PF13480">
    <property type="entry name" value="Acetyltransf_6"/>
    <property type="match status" value="1"/>
</dbReference>
<evidence type="ECO:0000313" key="3">
    <source>
        <dbReference type="Proteomes" id="UP001596160"/>
    </source>
</evidence>
<proteinExistence type="predicted"/>